<accession>A0A5P1F1K5</accession>
<dbReference type="Gramene" id="ONK72034">
    <property type="protein sequence ID" value="ONK72034"/>
    <property type="gene ID" value="A4U43_C04F15000"/>
</dbReference>
<dbReference type="Proteomes" id="UP000243459">
    <property type="component" value="Chromosome 4"/>
</dbReference>
<evidence type="ECO:0000313" key="1">
    <source>
        <dbReference type="EMBL" id="ONK72034.1"/>
    </source>
</evidence>
<gene>
    <name evidence="1" type="ORF">A4U43_C04F15000</name>
</gene>
<keyword evidence="2" id="KW-1185">Reference proteome</keyword>
<reference evidence="2" key="1">
    <citation type="journal article" date="2017" name="Nat. Commun.">
        <title>The asparagus genome sheds light on the origin and evolution of a young Y chromosome.</title>
        <authorList>
            <person name="Harkess A."/>
            <person name="Zhou J."/>
            <person name="Xu C."/>
            <person name="Bowers J.E."/>
            <person name="Van der Hulst R."/>
            <person name="Ayyampalayam S."/>
            <person name="Mercati F."/>
            <person name="Riccardi P."/>
            <person name="McKain M.R."/>
            <person name="Kakrana A."/>
            <person name="Tang H."/>
            <person name="Ray J."/>
            <person name="Groenendijk J."/>
            <person name="Arikit S."/>
            <person name="Mathioni S.M."/>
            <person name="Nakano M."/>
            <person name="Shan H."/>
            <person name="Telgmann-Rauber A."/>
            <person name="Kanno A."/>
            <person name="Yue Z."/>
            <person name="Chen H."/>
            <person name="Li W."/>
            <person name="Chen Y."/>
            <person name="Xu X."/>
            <person name="Zhang Y."/>
            <person name="Luo S."/>
            <person name="Chen H."/>
            <person name="Gao J."/>
            <person name="Mao Z."/>
            <person name="Pires J.C."/>
            <person name="Luo M."/>
            <person name="Kudrna D."/>
            <person name="Wing R.A."/>
            <person name="Meyers B.C."/>
            <person name="Yi K."/>
            <person name="Kong H."/>
            <person name="Lavrijsen P."/>
            <person name="Sunseri F."/>
            <person name="Falavigna A."/>
            <person name="Ye Y."/>
            <person name="Leebens-Mack J.H."/>
            <person name="Chen G."/>
        </authorList>
    </citation>
    <scope>NUCLEOTIDE SEQUENCE [LARGE SCALE GENOMIC DNA]</scope>
    <source>
        <strain evidence="2">cv. DH0086</strain>
    </source>
</reference>
<proteinExistence type="predicted"/>
<protein>
    <submittedName>
        <fullName evidence="1">Uncharacterized protein</fullName>
    </submittedName>
</protein>
<organism evidence="1 2">
    <name type="scientific">Asparagus officinalis</name>
    <name type="common">Garden asparagus</name>
    <dbReference type="NCBI Taxonomy" id="4686"/>
    <lineage>
        <taxon>Eukaryota</taxon>
        <taxon>Viridiplantae</taxon>
        <taxon>Streptophyta</taxon>
        <taxon>Embryophyta</taxon>
        <taxon>Tracheophyta</taxon>
        <taxon>Spermatophyta</taxon>
        <taxon>Magnoliopsida</taxon>
        <taxon>Liliopsida</taxon>
        <taxon>Asparagales</taxon>
        <taxon>Asparagaceae</taxon>
        <taxon>Asparagoideae</taxon>
        <taxon>Asparagus</taxon>
    </lineage>
</organism>
<dbReference type="EMBL" id="CM007384">
    <property type="protein sequence ID" value="ONK72034.1"/>
    <property type="molecule type" value="Genomic_DNA"/>
</dbReference>
<name>A0A5P1F1K5_ASPOF</name>
<evidence type="ECO:0000313" key="2">
    <source>
        <dbReference type="Proteomes" id="UP000243459"/>
    </source>
</evidence>
<dbReference type="AlphaFoldDB" id="A0A5P1F1K5"/>
<sequence>MSSLLLISTLRKEDLLLSLEIYVSSSMGARCCCWKSCLLAVGVVVGERGFGRASCGREAAAAEDSSLT</sequence>